<dbReference type="Proteomes" id="UP000033867">
    <property type="component" value="Unassembled WGS sequence"/>
</dbReference>
<organism evidence="6 7">
    <name type="scientific">Candidatus Magasanikbacteria bacterium GW2011_GWE2_42_7</name>
    <dbReference type="NCBI Taxonomy" id="1619052"/>
    <lineage>
        <taxon>Bacteria</taxon>
        <taxon>Candidatus Magasanikiibacteriota</taxon>
    </lineage>
</organism>
<evidence type="ECO:0000313" key="6">
    <source>
        <dbReference type="EMBL" id="KKS72614.1"/>
    </source>
</evidence>
<dbReference type="Pfam" id="PF18884">
    <property type="entry name" value="TSP3_bac"/>
    <property type="match status" value="1"/>
</dbReference>
<keyword evidence="5" id="KW-1133">Transmembrane helix</keyword>
<evidence type="ECO:0000256" key="2">
    <source>
        <dbReference type="ARBA" id="ARBA00022525"/>
    </source>
</evidence>
<proteinExistence type="predicted"/>
<name>A0A0G1BHF6_9BACT</name>
<keyword evidence="5" id="KW-0472">Membrane</keyword>
<reference evidence="6 7" key="1">
    <citation type="journal article" date="2015" name="Nature">
        <title>rRNA introns, odd ribosomes, and small enigmatic genomes across a large radiation of phyla.</title>
        <authorList>
            <person name="Brown C.T."/>
            <person name="Hug L.A."/>
            <person name="Thomas B.C."/>
            <person name="Sharon I."/>
            <person name="Castelle C.J."/>
            <person name="Singh A."/>
            <person name="Wilkins M.J."/>
            <person name="Williams K.H."/>
            <person name="Banfield J.F."/>
        </authorList>
    </citation>
    <scope>NUCLEOTIDE SEQUENCE [LARGE SCALE GENOMIC DNA]</scope>
</reference>
<keyword evidence="5" id="KW-0812">Transmembrane</keyword>
<accession>A0A0G1BHF6</accession>
<keyword evidence="2" id="KW-0964">Secreted</keyword>
<evidence type="ECO:0000256" key="1">
    <source>
        <dbReference type="ARBA" id="ARBA00004613"/>
    </source>
</evidence>
<comment type="caution">
    <text evidence="6">The sequence shown here is derived from an EMBL/GenBank/DDBJ whole genome shotgun (WGS) entry which is preliminary data.</text>
</comment>
<dbReference type="EMBL" id="LCEK01000006">
    <property type="protein sequence ID" value="KKS72614.1"/>
    <property type="molecule type" value="Genomic_DNA"/>
</dbReference>
<evidence type="ECO:0000256" key="5">
    <source>
        <dbReference type="SAM" id="Phobius"/>
    </source>
</evidence>
<evidence type="ECO:0000313" key="7">
    <source>
        <dbReference type="Proteomes" id="UP000033867"/>
    </source>
</evidence>
<comment type="subcellular location">
    <subcellularLocation>
        <location evidence="1">Secreted</location>
    </subcellularLocation>
</comment>
<gene>
    <name evidence="6" type="ORF">UV42_C0006G0014</name>
</gene>
<evidence type="ECO:0000256" key="4">
    <source>
        <dbReference type="ARBA" id="ARBA00022837"/>
    </source>
</evidence>
<dbReference type="InterPro" id="IPR059100">
    <property type="entry name" value="TSP3_bac"/>
</dbReference>
<feature type="transmembrane region" description="Helical" evidence="5">
    <location>
        <begin position="16"/>
        <end position="34"/>
    </location>
</feature>
<keyword evidence="3" id="KW-0732">Signal</keyword>
<keyword evidence="4" id="KW-0106">Calcium</keyword>
<protein>
    <submittedName>
        <fullName evidence="6">IclR-like protein transcriptional regulator</fullName>
    </submittedName>
</protein>
<dbReference type="AlphaFoldDB" id="A0A0G1BHF6"/>
<sequence length="290" mass="30997">MAESPNQKRLSTEQKAGFAFMLIFAFLAIGLGAIQMRTNIYGPFLSQHTEQVQGVVDAQAVFDETLRLQRIDTDHDGINDFEELNFYQTSPYLPDTDSDGISDDTEIKNGTDPLCPEGKDCALNTSILTNTGISEDDGALETPLLDAALQNSAVGGGTTTGTSPGLFDIGALLQDPTQLRAALLASGQVSAEELAAFNDDQLLDLAQHALKTQGTTQVVNGANTNNPSLVTQPTTPSQDVTPEQLEALLQKPEELRTLLMSTGKMSQAQLDQIDNATLISVTKDIIASAR</sequence>
<evidence type="ECO:0000256" key="3">
    <source>
        <dbReference type="ARBA" id="ARBA00022729"/>
    </source>
</evidence>